<sequence>METHQDKERSNHEMATKKFSTSLLNTYVNNIMTGASEVGFSKATVPAETFTYHKLMGPKSSLRVRGVGFGVTSNQLNAKRNCQSRIEPSDSSIMSLLLKEGDDAEENQRSDTPLVGEPIRDNLTTMPTLAKNNEAYIKDAGGASPTLRFPHVLNQVGSHSMSQQRRSAGGKENIQVQMKQNNHSFFIYFFGT</sequence>
<dbReference type="Proteomes" id="UP001153076">
    <property type="component" value="Unassembled WGS sequence"/>
</dbReference>
<accession>A0A9Q1JZY5</accession>
<evidence type="ECO:0000313" key="3">
    <source>
        <dbReference type="Proteomes" id="UP001153076"/>
    </source>
</evidence>
<protein>
    <submittedName>
        <fullName evidence="2">Uncharacterized protein</fullName>
    </submittedName>
</protein>
<name>A0A9Q1JZY5_9CARY</name>
<evidence type="ECO:0000313" key="2">
    <source>
        <dbReference type="EMBL" id="KAJ8434224.1"/>
    </source>
</evidence>
<proteinExistence type="predicted"/>
<reference evidence="2" key="1">
    <citation type="submission" date="2022-04" db="EMBL/GenBank/DDBJ databases">
        <title>Carnegiea gigantea Genome sequencing and assembly v2.</title>
        <authorList>
            <person name="Copetti D."/>
            <person name="Sanderson M.J."/>
            <person name="Burquez A."/>
            <person name="Wojciechowski M.F."/>
        </authorList>
    </citation>
    <scope>NUCLEOTIDE SEQUENCE</scope>
    <source>
        <strain evidence="2">SGP5-SGP5p</strain>
        <tissue evidence="2">Aerial part</tissue>
    </source>
</reference>
<organism evidence="2 3">
    <name type="scientific">Carnegiea gigantea</name>
    <dbReference type="NCBI Taxonomy" id="171969"/>
    <lineage>
        <taxon>Eukaryota</taxon>
        <taxon>Viridiplantae</taxon>
        <taxon>Streptophyta</taxon>
        <taxon>Embryophyta</taxon>
        <taxon>Tracheophyta</taxon>
        <taxon>Spermatophyta</taxon>
        <taxon>Magnoliopsida</taxon>
        <taxon>eudicotyledons</taxon>
        <taxon>Gunneridae</taxon>
        <taxon>Pentapetalae</taxon>
        <taxon>Caryophyllales</taxon>
        <taxon>Cactineae</taxon>
        <taxon>Cactaceae</taxon>
        <taxon>Cactoideae</taxon>
        <taxon>Echinocereeae</taxon>
        <taxon>Carnegiea</taxon>
    </lineage>
</organism>
<comment type="caution">
    <text evidence="2">The sequence shown here is derived from an EMBL/GenBank/DDBJ whole genome shotgun (WGS) entry which is preliminary data.</text>
</comment>
<dbReference type="AlphaFoldDB" id="A0A9Q1JZY5"/>
<feature type="region of interest" description="Disordered" evidence="1">
    <location>
        <begin position="101"/>
        <end position="120"/>
    </location>
</feature>
<keyword evidence="3" id="KW-1185">Reference proteome</keyword>
<evidence type="ECO:0000256" key="1">
    <source>
        <dbReference type="SAM" id="MobiDB-lite"/>
    </source>
</evidence>
<dbReference type="EMBL" id="JAKOGI010000491">
    <property type="protein sequence ID" value="KAJ8434224.1"/>
    <property type="molecule type" value="Genomic_DNA"/>
</dbReference>
<gene>
    <name evidence="2" type="ORF">Cgig2_005903</name>
</gene>